<accession>A0A7L0F5Y8</accession>
<reference evidence="4 5" key="1">
    <citation type="submission" date="2019-09" db="EMBL/GenBank/DDBJ databases">
        <title>Bird 10,000 Genomes (B10K) Project - Family phase.</title>
        <authorList>
            <person name="Zhang G."/>
        </authorList>
    </citation>
    <scope>NUCLEOTIDE SEQUENCE [LARGE SCALE GENOMIC DNA]</scope>
    <source>
        <strain evidence="4">B10K-DU-011-20</strain>
        <tissue evidence="4">Muscle</tissue>
    </source>
</reference>
<evidence type="ECO:0000313" key="5">
    <source>
        <dbReference type="Proteomes" id="UP000526942"/>
    </source>
</evidence>
<comment type="caution">
    <text evidence="4">The sequence shown here is derived from an EMBL/GenBank/DDBJ whole genome shotgun (WGS) entry which is preliminary data.</text>
</comment>
<proteinExistence type="inferred from homology"/>
<protein>
    <submittedName>
        <fullName evidence="4">LDHD protein</fullName>
    </submittedName>
</protein>
<feature type="non-terminal residue" evidence="4">
    <location>
        <position position="139"/>
    </location>
</feature>
<evidence type="ECO:0000256" key="2">
    <source>
        <dbReference type="ARBA" id="ARBA00008000"/>
    </source>
</evidence>
<evidence type="ECO:0000256" key="1">
    <source>
        <dbReference type="ARBA" id="ARBA00001974"/>
    </source>
</evidence>
<dbReference type="PROSITE" id="PS51387">
    <property type="entry name" value="FAD_PCMH"/>
    <property type="match status" value="1"/>
</dbReference>
<dbReference type="OrthoDB" id="5332616at2759"/>
<dbReference type="Proteomes" id="UP000526942">
    <property type="component" value="Unassembled WGS sequence"/>
</dbReference>
<dbReference type="AlphaFoldDB" id="A0A7L0F5Y8"/>
<dbReference type="GO" id="GO:0005739">
    <property type="term" value="C:mitochondrion"/>
    <property type="evidence" value="ECO:0007669"/>
    <property type="project" value="TreeGrafter"/>
</dbReference>
<keyword evidence="5" id="KW-1185">Reference proteome</keyword>
<dbReference type="GO" id="GO:1903457">
    <property type="term" value="P:lactate catabolic process"/>
    <property type="evidence" value="ECO:0007669"/>
    <property type="project" value="TreeGrafter"/>
</dbReference>
<evidence type="ECO:0000313" key="4">
    <source>
        <dbReference type="EMBL" id="NXJ90374.1"/>
    </source>
</evidence>
<dbReference type="InterPro" id="IPR036318">
    <property type="entry name" value="FAD-bd_PCMH-like_sf"/>
</dbReference>
<gene>
    <name evidence="4" type="primary">Ldhd</name>
    <name evidence="4" type="ORF">CORCON_R06387</name>
</gene>
<dbReference type="PANTHER" id="PTHR11748">
    <property type="entry name" value="D-LACTATE DEHYDROGENASE"/>
    <property type="match status" value="1"/>
</dbReference>
<dbReference type="EMBL" id="VXAM01000098">
    <property type="protein sequence ID" value="NXJ90374.1"/>
    <property type="molecule type" value="Genomic_DNA"/>
</dbReference>
<comment type="cofactor">
    <cofactor evidence="1">
        <name>FAD</name>
        <dbReference type="ChEBI" id="CHEBI:57692"/>
    </cofactor>
</comment>
<dbReference type="InterPro" id="IPR016169">
    <property type="entry name" value="FAD-bd_PCMH_sub2"/>
</dbReference>
<feature type="domain" description="FAD-binding PCMH-type" evidence="3">
    <location>
        <begin position="29"/>
        <end position="139"/>
    </location>
</feature>
<dbReference type="Gene3D" id="3.30.465.10">
    <property type="match status" value="1"/>
</dbReference>
<name>A0A7L0F5Y8_CORCN</name>
<dbReference type="Pfam" id="PF01565">
    <property type="entry name" value="FAD_binding_4"/>
    <property type="match status" value="1"/>
</dbReference>
<organism evidence="4 5">
    <name type="scientific">Corythaixoides concolor</name>
    <name type="common">Grey go-away-bird</name>
    <dbReference type="NCBI Taxonomy" id="103956"/>
    <lineage>
        <taxon>Eukaryota</taxon>
        <taxon>Metazoa</taxon>
        <taxon>Chordata</taxon>
        <taxon>Craniata</taxon>
        <taxon>Vertebrata</taxon>
        <taxon>Euteleostomi</taxon>
        <taxon>Archelosauria</taxon>
        <taxon>Archosauria</taxon>
        <taxon>Dinosauria</taxon>
        <taxon>Saurischia</taxon>
        <taxon>Theropoda</taxon>
        <taxon>Coelurosauria</taxon>
        <taxon>Aves</taxon>
        <taxon>Neognathae</taxon>
        <taxon>Neoaves</taxon>
        <taxon>Otidimorphae</taxon>
        <taxon>Musophagiformes</taxon>
        <taxon>Musophagidae</taxon>
        <taxon>Corythaixoides</taxon>
    </lineage>
</organism>
<dbReference type="InterPro" id="IPR006094">
    <property type="entry name" value="Oxid_FAD_bind_N"/>
</dbReference>
<dbReference type="SUPFAM" id="SSF56176">
    <property type="entry name" value="FAD-binding/transporter-associated domain-like"/>
    <property type="match status" value="1"/>
</dbReference>
<feature type="non-terminal residue" evidence="4">
    <location>
        <position position="1"/>
    </location>
</feature>
<evidence type="ECO:0000259" key="3">
    <source>
        <dbReference type="PROSITE" id="PS51387"/>
    </source>
</evidence>
<dbReference type="PANTHER" id="PTHR11748:SF111">
    <property type="entry name" value="D-LACTATE DEHYDROGENASE, MITOCHONDRIAL-RELATED"/>
    <property type="match status" value="1"/>
</dbReference>
<comment type="similarity">
    <text evidence="2">Belongs to the FAD-binding oxidoreductase/transferase type 4 family.</text>
</comment>
<dbReference type="InterPro" id="IPR016166">
    <property type="entry name" value="FAD-bd_PCMH"/>
</dbReference>
<dbReference type="GO" id="GO:0008720">
    <property type="term" value="F:D-lactate dehydrogenase (NAD+) activity"/>
    <property type="evidence" value="ECO:0007669"/>
    <property type="project" value="TreeGrafter"/>
</dbReference>
<dbReference type="GO" id="GO:0004458">
    <property type="term" value="F:D-lactate dehydrogenase (cytochrome) activity"/>
    <property type="evidence" value="ECO:0007669"/>
    <property type="project" value="TreeGrafter"/>
</dbReference>
<sequence>GDPNVSTAVAVWERHSHKESMHTWVGGAAVPPSDAVVWPQAVGQVQELATLCYRCHVPMVPYGTSTGLDGGINAMQGGICFDLSHMDAIAELSLEDFSVAVEPSITCKALNSHLRGTGLWFPISTVGAGAGSRGGRSGG</sequence>
<dbReference type="GO" id="GO:0071949">
    <property type="term" value="F:FAD binding"/>
    <property type="evidence" value="ECO:0007669"/>
    <property type="project" value="InterPro"/>
</dbReference>